<dbReference type="Gene3D" id="2.70.50.70">
    <property type="match status" value="1"/>
</dbReference>
<dbReference type="Pfam" id="PF03443">
    <property type="entry name" value="AA9"/>
    <property type="match status" value="1"/>
</dbReference>
<feature type="compositionally biased region" description="Polar residues" evidence="8">
    <location>
        <begin position="528"/>
        <end position="546"/>
    </location>
</feature>
<keyword evidence="7" id="KW-0964">Secreted</keyword>
<feature type="compositionally biased region" description="Polar residues" evidence="8">
    <location>
        <begin position="564"/>
        <end position="574"/>
    </location>
</feature>
<dbReference type="SMART" id="SM00256">
    <property type="entry name" value="FBOX"/>
    <property type="match status" value="1"/>
</dbReference>
<dbReference type="InterPro" id="IPR036047">
    <property type="entry name" value="F-box-like_dom_sf"/>
</dbReference>
<dbReference type="CDD" id="cd21175">
    <property type="entry name" value="LPMO_AA9"/>
    <property type="match status" value="1"/>
</dbReference>
<feature type="chain" id="PRO_5034187444" description="AA9 family lytic polysaccharide monooxygenase" evidence="9">
    <location>
        <begin position="21"/>
        <end position="1164"/>
    </location>
</feature>
<sequence>MKTFASFALAASVLAQTVSGHYIFEYLTANGVKGAAYQNVRQNTNNNSPVTDLASNDLRCNVGGEDGSKTSTVSVAAGSTVSFTADIAVYHQGPVSFYMTKVDDASKADGSTPWFKIKDIGPTFSNGQATWDLESTYSVTIPNCLSAGEYLLRIQQLGIHNPWPAGIPQFYISCAQVKVTGSGSGSPSPTVSIPGAFKETDPGYTVNIYNNFNNYTVPGPAAAVVSAEVVQDAGGLMRKKALSTRMDTRRGRAAHRGLRTDPTARAHRREERAAGARRGDGAVGVAVNWWRRARQPKAGAGAGGSDWRGSRAEAVTSPSTELPGQRACWSPAISWRVLRDAGGRAGASPRWQLSRWRSRDDRHARLPDRDPQALSKRPPSAAAALLFPPSPALCLPNSDSRAPEPPQEPPQISPPIRAWTLEPSGVALSARASLLAISESHLKRANSVKGSRPRPRTTLTTARLLPKHPLGRSRSRSTLISASAPHHSTSPLPLRPLCPVAMEDDFRAVIDDGASDAEMQLGADGEAQLQQRRTSQGGTIYTSPTSRTRKRGLMSRSQPRPIHTPTSPMSSTIPHNLLPSAPASPPTPAPSPTPHQRAPDWSTAAEHEDTQVRDIRALFSEMNDAEKQRLLGELLNMCNSHQLSFVHDFVSPRLKKDPFQVLPNELCLRILTFVDDPTTLARSSQVSRRWHELVSDDMAWKSLCEKHAYRRLSDVDLPSFRPSPSSLTPGGSPQQSQPWRHTLRPSKGTITGLSGTDLRTQSLDRAGPSGSRRRKNKALTYRSHFKQRYMVETAWRSGGRCDSRQITPDQGVVTSLHLTDKNIVVALDNAKIHVFDTQGQHQKTLQGHVMGVWAMVPWGDLLVSGGCDRDVRVWDMATGAAVHTLRGHTSTVRCLKMSDEKTAISGSRDTTLRIWDIERGVCKHVLIGHQASVRCLEIHGDLVVSGSYDTTARIWSISEGRCLRTLTGHFSQIYAIAFDGKRIATGSLDTSVRIWDPNDGRCLGLLQGHTSLVGQLQMRGDVLVTGGSDGSVRVWSLNEYQPIHRLAAHDNSVTSLQFDDTRIVSGGSDGRVKVWDLRKGTLVRELSQPAEAVWRVVFEEEKAVIMASRGGKTVMEVWDFSPPDDELGDYRSSSPLSAPEYHQSTPAIMAAEPPDVNMADAGAS</sequence>
<feature type="repeat" description="WD" evidence="6">
    <location>
        <begin position="966"/>
        <end position="1005"/>
    </location>
</feature>
<feature type="repeat" description="WD" evidence="6">
    <location>
        <begin position="926"/>
        <end position="965"/>
    </location>
</feature>
<feature type="compositionally biased region" description="Basic residues" evidence="8">
    <location>
        <begin position="444"/>
        <end position="455"/>
    </location>
</feature>
<feature type="region of interest" description="Disordered" evidence="8">
    <location>
        <begin position="1126"/>
        <end position="1164"/>
    </location>
</feature>
<protein>
    <recommendedName>
        <fullName evidence="7">AA9 family lytic polysaccharide monooxygenase</fullName>
        <ecNumber evidence="7">1.14.99.56</ecNumber>
    </recommendedName>
    <alternativeName>
        <fullName evidence="7">Endo-beta-1,4-glucanase</fullName>
    </alternativeName>
    <alternativeName>
        <fullName evidence="7">Glycosyl hydrolase 61 family protein</fullName>
    </alternativeName>
</protein>
<feature type="region of interest" description="Disordered" evidence="8">
    <location>
        <begin position="444"/>
        <end position="496"/>
    </location>
</feature>
<keyword evidence="7" id="KW-0119">Carbohydrate metabolism</keyword>
<evidence type="ECO:0000256" key="9">
    <source>
        <dbReference type="SAM" id="SignalP"/>
    </source>
</evidence>
<feature type="signal peptide" evidence="9">
    <location>
        <begin position="1"/>
        <end position="20"/>
    </location>
</feature>
<proteinExistence type="inferred from homology"/>
<dbReference type="GO" id="GO:0030248">
    <property type="term" value="F:cellulose binding"/>
    <property type="evidence" value="ECO:0007669"/>
    <property type="project" value="UniProtKB-UniRule"/>
</dbReference>
<evidence type="ECO:0000313" key="11">
    <source>
        <dbReference type="EMBL" id="KAF4313831.1"/>
    </source>
</evidence>
<feature type="region of interest" description="Disordered" evidence="8">
    <location>
        <begin position="720"/>
        <end position="777"/>
    </location>
</feature>
<dbReference type="SMART" id="SM00320">
    <property type="entry name" value="WD40"/>
    <property type="match status" value="8"/>
</dbReference>
<dbReference type="SUPFAM" id="SSF81383">
    <property type="entry name" value="F-box domain"/>
    <property type="match status" value="1"/>
</dbReference>
<dbReference type="InterPro" id="IPR001810">
    <property type="entry name" value="F-box_dom"/>
</dbReference>
<feature type="compositionally biased region" description="Basic residues" evidence="8">
    <location>
        <begin position="465"/>
        <end position="475"/>
    </location>
</feature>
<feature type="compositionally biased region" description="Polar residues" evidence="8">
    <location>
        <begin position="1131"/>
        <end position="1146"/>
    </location>
</feature>
<evidence type="ECO:0000256" key="7">
    <source>
        <dbReference type="RuleBase" id="RU368122"/>
    </source>
</evidence>
<comment type="domain">
    <text evidence="7">Has a modular structure: an endo-beta-1,4-glucanase catalytic module at the N-terminus, a linker rich in serines and threonines, and a C-terminal carbohydrate-binding module (CBM).</text>
</comment>
<dbReference type="GO" id="GO:0042393">
    <property type="term" value="F:histone binding"/>
    <property type="evidence" value="ECO:0007669"/>
    <property type="project" value="TreeGrafter"/>
</dbReference>
<organism evidence="11 12">
    <name type="scientific">Botryosphaeria dothidea</name>
    <dbReference type="NCBI Taxonomy" id="55169"/>
    <lineage>
        <taxon>Eukaryota</taxon>
        <taxon>Fungi</taxon>
        <taxon>Dikarya</taxon>
        <taxon>Ascomycota</taxon>
        <taxon>Pezizomycotina</taxon>
        <taxon>Dothideomycetes</taxon>
        <taxon>Dothideomycetes incertae sedis</taxon>
        <taxon>Botryosphaeriales</taxon>
        <taxon>Botryosphaeriaceae</taxon>
        <taxon>Botryosphaeria</taxon>
    </lineage>
</organism>
<feature type="repeat" description="WD" evidence="6">
    <location>
        <begin position="1006"/>
        <end position="1045"/>
    </location>
</feature>
<dbReference type="InterPro" id="IPR020472">
    <property type="entry name" value="WD40_PAC1"/>
</dbReference>
<comment type="similarity">
    <text evidence="4">Belongs to the WD repeat MDV1/CAF4 family.</text>
</comment>
<feature type="compositionally biased region" description="Polar residues" evidence="8">
    <location>
        <begin position="476"/>
        <end position="491"/>
    </location>
</feature>
<comment type="subcellular location">
    <subcellularLocation>
        <location evidence="7">Secreted</location>
    </subcellularLocation>
</comment>
<feature type="repeat" description="WD" evidence="6">
    <location>
        <begin position="859"/>
        <end position="884"/>
    </location>
</feature>
<dbReference type="PRINTS" id="PR00320">
    <property type="entry name" value="GPROTEINBRPT"/>
</dbReference>
<dbReference type="Proteomes" id="UP000572817">
    <property type="component" value="Unassembled WGS sequence"/>
</dbReference>
<feature type="compositionally biased region" description="Low complexity" evidence="8">
    <location>
        <begin position="722"/>
        <end position="738"/>
    </location>
</feature>
<feature type="region of interest" description="Disordered" evidence="8">
    <location>
        <begin position="243"/>
        <end position="278"/>
    </location>
</feature>
<dbReference type="OrthoDB" id="190105at2759"/>
<feature type="compositionally biased region" description="Pro residues" evidence="8">
    <location>
        <begin position="403"/>
        <end position="413"/>
    </location>
</feature>
<dbReference type="PROSITE" id="PS50181">
    <property type="entry name" value="FBOX"/>
    <property type="match status" value="1"/>
</dbReference>
<comment type="function">
    <text evidence="5">Involved in mitochondrial fission. Acts as an adapter protein required to form mitochondrial fission complexes. Formation of these complexes is required to promote constriction and fission of the mitochondrial compartment at a late step in mitochondrial division.</text>
</comment>
<dbReference type="InterPro" id="IPR015943">
    <property type="entry name" value="WD40/YVTN_repeat-like_dom_sf"/>
</dbReference>
<dbReference type="GO" id="GO:0005576">
    <property type="term" value="C:extracellular region"/>
    <property type="evidence" value="ECO:0007669"/>
    <property type="project" value="UniProtKB-SubCell"/>
</dbReference>
<dbReference type="Pfam" id="PF12937">
    <property type="entry name" value="F-box-like"/>
    <property type="match status" value="1"/>
</dbReference>
<feature type="region of interest" description="Disordered" evidence="8">
    <location>
        <begin position="526"/>
        <end position="608"/>
    </location>
</feature>
<dbReference type="PROSITE" id="PS50082">
    <property type="entry name" value="WD_REPEATS_2"/>
    <property type="match status" value="6"/>
</dbReference>
<feature type="compositionally biased region" description="Polar residues" evidence="8">
    <location>
        <begin position="748"/>
        <end position="763"/>
    </location>
</feature>
<feature type="region of interest" description="Disordered" evidence="8">
    <location>
        <begin position="356"/>
        <end position="416"/>
    </location>
</feature>
<dbReference type="GO" id="GO:0008810">
    <property type="term" value="F:cellulase activity"/>
    <property type="evidence" value="ECO:0007669"/>
    <property type="project" value="UniProtKB-UniRule"/>
</dbReference>
<dbReference type="PANTHER" id="PTHR22847">
    <property type="entry name" value="WD40 REPEAT PROTEIN"/>
    <property type="match status" value="1"/>
</dbReference>
<keyword evidence="12" id="KW-1185">Reference proteome</keyword>
<evidence type="ECO:0000256" key="5">
    <source>
        <dbReference type="ARBA" id="ARBA00043913"/>
    </source>
</evidence>
<feature type="repeat" description="WD" evidence="6">
    <location>
        <begin position="885"/>
        <end position="925"/>
    </location>
</feature>
<dbReference type="Gene3D" id="1.20.1280.50">
    <property type="match status" value="1"/>
</dbReference>
<dbReference type="GO" id="GO:0048188">
    <property type="term" value="C:Set1C/COMPASS complex"/>
    <property type="evidence" value="ECO:0007669"/>
    <property type="project" value="TreeGrafter"/>
</dbReference>
<dbReference type="CDD" id="cd00200">
    <property type="entry name" value="WD40"/>
    <property type="match status" value="1"/>
</dbReference>
<evidence type="ECO:0000256" key="4">
    <source>
        <dbReference type="ARBA" id="ARBA00038415"/>
    </source>
</evidence>
<comment type="function">
    <text evidence="7">Lytic polysaccharide monooxygenase (LMPO) that depolymerizes crystalline and amorphous polysaccharides via the oxidation of scissile alpha- or beta-(1-4)-glycosidic bonds, yielding C1 and/or C4 oxidation products. Catalysis by LPMOs requires the reduction of the active-site copper from Cu(II) to Cu(I) by a reducing agent and H(2)O(2) or O(2) as a cosubstrate.</text>
</comment>
<keyword evidence="7" id="KW-1015">Disulfide bond</keyword>
<accession>A0A8H4J6V6</accession>
<dbReference type="PROSITE" id="PS00678">
    <property type="entry name" value="WD_REPEATS_1"/>
    <property type="match status" value="3"/>
</dbReference>
<keyword evidence="7" id="KW-0136">Cellulose degradation</keyword>
<gene>
    <name evidence="11" type="ORF">GTA08_BOTSDO00646</name>
</gene>
<feature type="compositionally biased region" description="Pro residues" evidence="8">
    <location>
        <begin position="582"/>
        <end position="593"/>
    </location>
</feature>
<dbReference type="EMBL" id="WWBZ02000001">
    <property type="protein sequence ID" value="KAF4313831.1"/>
    <property type="molecule type" value="Genomic_DNA"/>
</dbReference>
<evidence type="ECO:0000256" key="6">
    <source>
        <dbReference type="PROSITE-ProRule" id="PRU00221"/>
    </source>
</evidence>
<reference evidence="11" key="1">
    <citation type="submission" date="2020-04" db="EMBL/GenBank/DDBJ databases">
        <title>Genome Assembly and Annotation of Botryosphaeria dothidea sdau 11-99, a Latent Pathogen of Apple Fruit Ring Rot in China.</title>
        <authorList>
            <person name="Yu C."/>
            <person name="Diao Y."/>
            <person name="Lu Q."/>
            <person name="Zhao J."/>
            <person name="Cui S."/>
            <person name="Peng C."/>
            <person name="He B."/>
            <person name="Liu H."/>
        </authorList>
    </citation>
    <scope>NUCLEOTIDE SEQUENCE [LARGE SCALE GENOMIC DNA]</scope>
    <source>
        <strain evidence="11">Sdau11-99</strain>
    </source>
</reference>
<dbReference type="InterPro" id="IPR005103">
    <property type="entry name" value="AA9_LPMO"/>
</dbReference>
<dbReference type="AlphaFoldDB" id="A0A8H4J6V6"/>
<dbReference type="SUPFAM" id="SSF50978">
    <property type="entry name" value="WD40 repeat-like"/>
    <property type="match status" value="1"/>
</dbReference>
<dbReference type="PROSITE" id="PS50294">
    <property type="entry name" value="WD_REPEATS_REGION"/>
    <property type="match status" value="5"/>
</dbReference>
<dbReference type="InterPro" id="IPR036322">
    <property type="entry name" value="WD40_repeat_dom_sf"/>
</dbReference>
<feature type="compositionally biased region" description="Basic and acidic residues" evidence="8">
    <location>
        <begin position="357"/>
        <end position="371"/>
    </location>
</feature>
<dbReference type="InterPro" id="IPR019775">
    <property type="entry name" value="WD40_repeat_CS"/>
</dbReference>
<comment type="caution">
    <text evidence="11">The sequence shown here is derived from an EMBL/GenBank/DDBJ whole genome shotgun (WGS) entry which is preliminary data.</text>
</comment>
<keyword evidence="7" id="KW-0624">Polysaccharide degradation</keyword>
<dbReference type="EC" id="1.14.99.56" evidence="7"/>
<feature type="repeat" description="WD" evidence="6">
    <location>
        <begin position="1046"/>
        <end position="1085"/>
    </location>
</feature>
<dbReference type="GO" id="GO:0030245">
    <property type="term" value="P:cellulose catabolic process"/>
    <property type="evidence" value="ECO:0007669"/>
    <property type="project" value="UniProtKB-UniRule"/>
</dbReference>
<evidence type="ECO:0000256" key="2">
    <source>
        <dbReference type="ARBA" id="ARBA00022574"/>
    </source>
</evidence>
<evidence type="ECO:0000256" key="8">
    <source>
        <dbReference type="SAM" id="MobiDB-lite"/>
    </source>
</evidence>
<feature type="region of interest" description="Disordered" evidence="8">
    <location>
        <begin position="296"/>
        <end position="325"/>
    </location>
</feature>
<evidence type="ECO:0000313" key="12">
    <source>
        <dbReference type="Proteomes" id="UP000572817"/>
    </source>
</evidence>
<comment type="similarity">
    <text evidence="1">Belongs to the WD repeat MET30/SCONB/SCON-2 family.</text>
</comment>
<keyword evidence="3" id="KW-0677">Repeat</keyword>
<evidence type="ECO:0000256" key="3">
    <source>
        <dbReference type="ARBA" id="ARBA00022737"/>
    </source>
</evidence>
<feature type="compositionally biased region" description="Basic and acidic residues" evidence="8">
    <location>
        <begin position="258"/>
        <end position="278"/>
    </location>
</feature>
<dbReference type="PANTHER" id="PTHR22847:SF637">
    <property type="entry name" value="WD REPEAT DOMAIN 5B"/>
    <property type="match status" value="1"/>
</dbReference>
<evidence type="ECO:0000259" key="10">
    <source>
        <dbReference type="PROSITE" id="PS50181"/>
    </source>
</evidence>
<keyword evidence="9" id="KW-0732">Signal</keyword>
<keyword evidence="2 6" id="KW-0853">WD repeat</keyword>
<comment type="catalytic activity">
    <reaction evidence="7">
        <text>[(1-&gt;4)-beta-D-glucosyl]n+m + reduced acceptor + O2 = 4-dehydro-beta-D-glucosyl-[(1-&gt;4)-beta-D-glucosyl]n-1 + [(1-&gt;4)-beta-D-glucosyl]m + acceptor + H2O.</text>
        <dbReference type="EC" id="1.14.99.56"/>
    </reaction>
</comment>
<evidence type="ECO:0000256" key="1">
    <source>
        <dbReference type="ARBA" id="ARBA00007968"/>
    </source>
</evidence>
<dbReference type="Gene3D" id="2.130.10.10">
    <property type="entry name" value="YVTN repeat-like/Quinoprotein amine dehydrogenase"/>
    <property type="match status" value="1"/>
</dbReference>
<dbReference type="InterPro" id="IPR001680">
    <property type="entry name" value="WD40_rpt"/>
</dbReference>
<feature type="compositionally biased region" description="Low complexity" evidence="8">
    <location>
        <begin position="378"/>
        <end position="396"/>
    </location>
</feature>
<dbReference type="Pfam" id="PF00400">
    <property type="entry name" value="WD40"/>
    <property type="match status" value="6"/>
</dbReference>
<feature type="domain" description="F-box" evidence="10">
    <location>
        <begin position="656"/>
        <end position="703"/>
    </location>
</feature>
<name>A0A8H4J6V6_9PEZI</name>